<dbReference type="EC" id="3.4.16.4" evidence="4"/>
<keyword evidence="11" id="KW-0961">Cell wall biogenesis/degradation</keyword>
<keyword evidence="14" id="KW-0812">Transmembrane</keyword>
<dbReference type="EMBL" id="JAUSUR010000004">
    <property type="protein sequence ID" value="MDQ0361699.1"/>
    <property type="molecule type" value="Genomic_DNA"/>
</dbReference>
<protein>
    <recommendedName>
        <fullName evidence="4">serine-type D-Ala-D-Ala carboxypeptidase</fullName>
        <ecNumber evidence="4">3.4.16.4</ecNumber>
    </recommendedName>
</protein>
<keyword evidence="8" id="KW-0378">Hydrolase</keyword>
<keyword evidence="10" id="KW-0573">Peptidoglycan synthesis</keyword>
<feature type="chain" id="PRO_5047493345" description="serine-type D-Ala-D-Ala carboxypeptidase" evidence="15">
    <location>
        <begin position="23"/>
        <end position="420"/>
    </location>
</feature>
<dbReference type="Proteomes" id="UP001230220">
    <property type="component" value="Unassembled WGS sequence"/>
</dbReference>
<dbReference type="PANTHER" id="PTHR21581">
    <property type="entry name" value="D-ALANYL-D-ALANINE CARBOXYPEPTIDASE"/>
    <property type="match status" value="1"/>
</dbReference>
<dbReference type="SUPFAM" id="SSF56601">
    <property type="entry name" value="beta-lactamase/transpeptidase-like"/>
    <property type="match status" value="1"/>
</dbReference>
<dbReference type="Pfam" id="PF07943">
    <property type="entry name" value="PBP5_C"/>
    <property type="match status" value="1"/>
</dbReference>
<dbReference type="SUPFAM" id="SSF69189">
    <property type="entry name" value="Penicillin-binding protein associated domain"/>
    <property type="match status" value="1"/>
</dbReference>
<evidence type="ECO:0000256" key="1">
    <source>
        <dbReference type="ARBA" id="ARBA00003217"/>
    </source>
</evidence>
<feature type="signal peptide" evidence="15">
    <location>
        <begin position="1"/>
        <end position="22"/>
    </location>
</feature>
<comment type="similarity">
    <text evidence="3 13">Belongs to the peptidase S11 family.</text>
</comment>
<dbReference type="PRINTS" id="PR00725">
    <property type="entry name" value="DADACBPTASE1"/>
</dbReference>
<comment type="pathway">
    <text evidence="2">Cell wall biogenesis; peptidoglycan biosynthesis.</text>
</comment>
<evidence type="ECO:0000313" key="17">
    <source>
        <dbReference type="EMBL" id="MDQ0361699.1"/>
    </source>
</evidence>
<dbReference type="InterPro" id="IPR018044">
    <property type="entry name" value="Peptidase_S11"/>
</dbReference>
<dbReference type="InterPro" id="IPR012338">
    <property type="entry name" value="Beta-lactam/transpept-like"/>
</dbReference>
<evidence type="ECO:0000256" key="10">
    <source>
        <dbReference type="ARBA" id="ARBA00022984"/>
    </source>
</evidence>
<dbReference type="Gene3D" id="2.60.410.10">
    <property type="entry name" value="D-Ala-D-Ala carboxypeptidase, C-terminal domain"/>
    <property type="match status" value="1"/>
</dbReference>
<comment type="catalytic activity">
    <reaction evidence="12">
        <text>Preferential cleavage: (Ac)2-L-Lys-D-Ala-|-D-Ala. Also transpeptidation of peptidyl-alanyl moieties that are N-acyl substituents of D-alanine.</text>
        <dbReference type="EC" id="3.4.16.4"/>
    </reaction>
</comment>
<evidence type="ECO:0000313" key="18">
    <source>
        <dbReference type="Proteomes" id="UP001230220"/>
    </source>
</evidence>
<dbReference type="InterPro" id="IPR001967">
    <property type="entry name" value="Peptidase_S11_N"/>
</dbReference>
<gene>
    <name evidence="17" type="ORF">J2S15_002449</name>
</gene>
<dbReference type="InterPro" id="IPR012907">
    <property type="entry name" value="Peptidase_S11_C"/>
</dbReference>
<reference evidence="17 18" key="1">
    <citation type="submission" date="2023-07" db="EMBL/GenBank/DDBJ databases">
        <title>Genomic Encyclopedia of Type Strains, Phase IV (KMG-IV): sequencing the most valuable type-strain genomes for metagenomic binning, comparative biology and taxonomic classification.</title>
        <authorList>
            <person name="Goeker M."/>
        </authorList>
    </citation>
    <scope>NUCLEOTIDE SEQUENCE [LARGE SCALE GENOMIC DNA]</scope>
    <source>
        <strain evidence="17 18">DSM 16784</strain>
    </source>
</reference>
<evidence type="ECO:0000256" key="15">
    <source>
        <dbReference type="SAM" id="SignalP"/>
    </source>
</evidence>
<evidence type="ECO:0000256" key="13">
    <source>
        <dbReference type="RuleBase" id="RU004016"/>
    </source>
</evidence>
<keyword evidence="14" id="KW-0472">Membrane</keyword>
<evidence type="ECO:0000256" key="14">
    <source>
        <dbReference type="SAM" id="Phobius"/>
    </source>
</evidence>
<evidence type="ECO:0000256" key="7">
    <source>
        <dbReference type="ARBA" id="ARBA00022729"/>
    </source>
</evidence>
<dbReference type="RefSeq" id="WP_307408649.1">
    <property type="nucleotide sequence ID" value="NZ_JAUSUR010000004.1"/>
</dbReference>
<dbReference type="InterPro" id="IPR037167">
    <property type="entry name" value="Peptidase_S11_C_sf"/>
</dbReference>
<feature type="domain" description="Peptidase S11 D-Ala-D-Ala carboxypeptidase A C-terminal" evidence="16">
    <location>
        <begin position="288"/>
        <end position="376"/>
    </location>
</feature>
<evidence type="ECO:0000256" key="12">
    <source>
        <dbReference type="ARBA" id="ARBA00034000"/>
    </source>
</evidence>
<keyword evidence="7 15" id="KW-0732">Signal</keyword>
<dbReference type="Pfam" id="PF00768">
    <property type="entry name" value="Peptidase_S11"/>
    <property type="match status" value="1"/>
</dbReference>
<evidence type="ECO:0000256" key="6">
    <source>
        <dbReference type="ARBA" id="ARBA00022670"/>
    </source>
</evidence>
<dbReference type="GO" id="GO:0004180">
    <property type="term" value="F:carboxypeptidase activity"/>
    <property type="evidence" value="ECO:0007669"/>
    <property type="project" value="UniProtKB-KW"/>
</dbReference>
<dbReference type="InterPro" id="IPR015956">
    <property type="entry name" value="Peniciliin-bd_prot_C_sf"/>
</dbReference>
<evidence type="ECO:0000256" key="8">
    <source>
        <dbReference type="ARBA" id="ARBA00022801"/>
    </source>
</evidence>
<dbReference type="Gene3D" id="3.40.710.10">
    <property type="entry name" value="DD-peptidase/beta-lactamase superfamily"/>
    <property type="match status" value="1"/>
</dbReference>
<keyword evidence="9" id="KW-0133">Cell shape</keyword>
<sequence>MKKILLISILTCCFLGSNFHVAAEETVEETTPTTTSANYNSQASHAVVYDVQDQRIIYDKGANDQIYPASMTKIMTSIVALDKIDDLDQKVEMSAEAFVGLKEANASMAGFKEGQVVTYRDLLAGTLLPSGAEASNQLALSLYGSVDKMVEAMNDKAEELNLKHTHFMNTTGLHDDNHYTTPYEMAKILEYALDQKELYSLLETDAYNTSDNSLTLKHTTTQMESDYDASILYFEGGKTGYTLEAQYCLASFSTDEEERLIMVVQGLPSRSAVLPEVESLYKYIYENNDRTQVLKKGDNVGEISVLYSDDDTYTITSPKDYSYFLSNDAEVTVTFKAKKDLEAPIKKGQVIGTISIKVDDEVVEEIKVKATQKIERNNLKYYVHYFSVYADNNPLVIILNGATIMLLVIFVIYRRIMRKL</sequence>
<dbReference type="PANTHER" id="PTHR21581:SF6">
    <property type="entry name" value="TRAFFICKING PROTEIN PARTICLE COMPLEX SUBUNIT 12"/>
    <property type="match status" value="1"/>
</dbReference>
<comment type="function">
    <text evidence="1">Removes C-terminal D-alanyl residues from sugar-peptide cell wall precursors.</text>
</comment>
<accession>A0ABU0E4P9</accession>
<evidence type="ECO:0000256" key="9">
    <source>
        <dbReference type="ARBA" id="ARBA00022960"/>
    </source>
</evidence>
<evidence type="ECO:0000256" key="11">
    <source>
        <dbReference type="ARBA" id="ARBA00023316"/>
    </source>
</evidence>
<organism evidence="17 18">
    <name type="scientific">Breznakia pachnodae</name>
    <dbReference type="NCBI Taxonomy" id="265178"/>
    <lineage>
        <taxon>Bacteria</taxon>
        <taxon>Bacillati</taxon>
        <taxon>Bacillota</taxon>
        <taxon>Erysipelotrichia</taxon>
        <taxon>Erysipelotrichales</taxon>
        <taxon>Erysipelotrichaceae</taxon>
        <taxon>Breznakia</taxon>
    </lineage>
</organism>
<name>A0ABU0E4P9_9FIRM</name>
<dbReference type="SMART" id="SM00936">
    <property type="entry name" value="PBP5_C"/>
    <property type="match status" value="1"/>
</dbReference>
<keyword evidence="5 17" id="KW-0121">Carboxypeptidase</keyword>
<comment type="caution">
    <text evidence="17">The sequence shown here is derived from an EMBL/GenBank/DDBJ whole genome shotgun (WGS) entry which is preliminary data.</text>
</comment>
<evidence type="ECO:0000256" key="4">
    <source>
        <dbReference type="ARBA" id="ARBA00012448"/>
    </source>
</evidence>
<evidence type="ECO:0000256" key="2">
    <source>
        <dbReference type="ARBA" id="ARBA00004752"/>
    </source>
</evidence>
<proteinExistence type="inferred from homology"/>
<evidence type="ECO:0000256" key="3">
    <source>
        <dbReference type="ARBA" id="ARBA00007164"/>
    </source>
</evidence>
<feature type="transmembrane region" description="Helical" evidence="14">
    <location>
        <begin position="395"/>
        <end position="413"/>
    </location>
</feature>
<evidence type="ECO:0000259" key="16">
    <source>
        <dbReference type="SMART" id="SM00936"/>
    </source>
</evidence>
<keyword evidence="14" id="KW-1133">Transmembrane helix</keyword>
<keyword evidence="18" id="KW-1185">Reference proteome</keyword>
<evidence type="ECO:0000256" key="5">
    <source>
        <dbReference type="ARBA" id="ARBA00022645"/>
    </source>
</evidence>
<keyword evidence="6" id="KW-0645">Protease</keyword>